<dbReference type="AlphaFoldDB" id="A0A9P6TDD5"/>
<sequence>MCQVWGRFLTSYSYLLLARDQPLVTAQALAKNFIAHSPNLIQHYPHRSLPRLWPPESHPALSLPTGSNPLPRCPPSTPGNLPGGPRVPTRALPHRASRLSASVPTDRPKAEPPVNGARPQWVEPGRLLTPSLSRVESSQAGSDFLSTLQRLDEEVQDLADLYPPLPRTGRRLALPVPGLGFRAPTPLPHHMQATGTKPTTLVVATPNVLADRATLVTTPSPSYPETPWTQCVQDILGEANMGDIKSIFTELVAMLKTLPTGGPTPNPPPHQTPSW</sequence>
<name>A0A9P6TDD5_9BASI</name>
<keyword evidence="3" id="KW-1185">Reference proteome</keyword>
<protein>
    <submittedName>
        <fullName evidence="2">Uncharacterized protein</fullName>
    </submittedName>
</protein>
<feature type="region of interest" description="Disordered" evidence="1">
    <location>
        <begin position="55"/>
        <end position="122"/>
    </location>
</feature>
<reference evidence="2" key="1">
    <citation type="submission" date="2013-11" db="EMBL/GenBank/DDBJ databases">
        <title>Genome sequence of the fusiform rust pathogen reveals effectors for host alternation and coevolution with pine.</title>
        <authorList>
            <consortium name="DOE Joint Genome Institute"/>
            <person name="Smith K."/>
            <person name="Pendleton A."/>
            <person name="Kubisiak T."/>
            <person name="Anderson C."/>
            <person name="Salamov A."/>
            <person name="Aerts A."/>
            <person name="Riley R."/>
            <person name="Clum A."/>
            <person name="Lindquist E."/>
            <person name="Ence D."/>
            <person name="Campbell M."/>
            <person name="Kronenberg Z."/>
            <person name="Feau N."/>
            <person name="Dhillon B."/>
            <person name="Hamelin R."/>
            <person name="Burleigh J."/>
            <person name="Smith J."/>
            <person name="Yandell M."/>
            <person name="Nelson C."/>
            <person name="Grigoriev I."/>
            <person name="Davis J."/>
        </authorList>
    </citation>
    <scope>NUCLEOTIDE SEQUENCE</scope>
    <source>
        <strain evidence="2">G11</strain>
    </source>
</reference>
<gene>
    <name evidence="2" type="ORF">CROQUDRAFT_91168</name>
</gene>
<evidence type="ECO:0000313" key="2">
    <source>
        <dbReference type="EMBL" id="KAG0147654.1"/>
    </source>
</evidence>
<evidence type="ECO:0000313" key="3">
    <source>
        <dbReference type="Proteomes" id="UP000886653"/>
    </source>
</evidence>
<comment type="caution">
    <text evidence="2">The sequence shown here is derived from an EMBL/GenBank/DDBJ whole genome shotgun (WGS) entry which is preliminary data.</text>
</comment>
<accession>A0A9P6TDD5</accession>
<organism evidence="2 3">
    <name type="scientific">Cronartium quercuum f. sp. fusiforme G11</name>
    <dbReference type="NCBI Taxonomy" id="708437"/>
    <lineage>
        <taxon>Eukaryota</taxon>
        <taxon>Fungi</taxon>
        <taxon>Dikarya</taxon>
        <taxon>Basidiomycota</taxon>
        <taxon>Pucciniomycotina</taxon>
        <taxon>Pucciniomycetes</taxon>
        <taxon>Pucciniales</taxon>
        <taxon>Coleosporiaceae</taxon>
        <taxon>Cronartium</taxon>
    </lineage>
</organism>
<dbReference type="EMBL" id="MU167245">
    <property type="protein sequence ID" value="KAG0147654.1"/>
    <property type="molecule type" value="Genomic_DNA"/>
</dbReference>
<dbReference type="Proteomes" id="UP000886653">
    <property type="component" value="Unassembled WGS sequence"/>
</dbReference>
<proteinExistence type="predicted"/>
<evidence type="ECO:0000256" key="1">
    <source>
        <dbReference type="SAM" id="MobiDB-lite"/>
    </source>
</evidence>